<dbReference type="AlphaFoldDB" id="A0A292Q073"/>
<organism evidence="2 3">
    <name type="scientific">Tuber aestivum</name>
    <name type="common">summer truffle</name>
    <dbReference type="NCBI Taxonomy" id="59557"/>
    <lineage>
        <taxon>Eukaryota</taxon>
        <taxon>Fungi</taxon>
        <taxon>Dikarya</taxon>
        <taxon>Ascomycota</taxon>
        <taxon>Pezizomycotina</taxon>
        <taxon>Pezizomycetes</taxon>
        <taxon>Pezizales</taxon>
        <taxon>Tuberaceae</taxon>
        <taxon>Tuber</taxon>
    </lineage>
</organism>
<feature type="region of interest" description="Disordered" evidence="1">
    <location>
        <begin position="1"/>
        <end position="53"/>
    </location>
</feature>
<feature type="compositionally biased region" description="Low complexity" evidence="1">
    <location>
        <begin position="24"/>
        <end position="52"/>
    </location>
</feature>
<keyword evidence="3" id="KW-1185">Reference proteome</keyword>
<reference evidence="2" key="1">
    <citation type="submission" date="2015-10" db="EMBL/GenBank/DDBJ databases">
        <authorList>
            <person name="Regsiter A."/>
            <person name="william w."/>
        </authorList>
    </citation>
    <scope>NUCLEOTIDE SEQUENCE</scope>
    <source>
        <strain evidence="2">Montdore</strain>
    </source>
</reference>
<protein>
    <submittedName>
        <fullName evidence="2">Uncharacterized protein</fullName>
    </submittedName>
</protein>
<evidence type="ECO:0000313" key="3">
    <source>
        <dbReference type="Proteomes" id="UP001412239"/>
    </source>
</evidence>
<name>A0A292Q073_9PEZI</name>
<dbReference type="EMBL" id="LN890977">
    <property type="protein sequence ID" value="CUS13209.1"/>
    <property type="molecule type" value="Genomic_DNA"/>
</dbReference>
<evidence type="ECO:0000313" key="2">
    <source>
        <dbReference type="EMBL" id="CUS13209.1"/>
    </source>
</evidence>
<sequence>MDSIINSKVESKNPDPEMDITQNSAPGPARPSSPGASFTNQTTSPQGSTSSPYVPISPMEAKHYYHGLYSRAVLVARSGTDPWIPPAGPEADFPRKYLRPVGNHPITEVWDKLLIPIDNILRSKGVECTSIDLPRIAVVGEPVAPVVVWIGVKPGSLSGEDGFAAVMECKQLLMTHQLLDVEVEIRESVRVLH</sequence>
<gene>
    <name evidence="2" type="ORF">GSTUAT00002723001</name>
</gene>
<evidence type="ECO:0000256" key="1">
    <source>
        <dbReference type="SAM" id="MobiDB-lite"/>
    </source>
</evidence>
<proteinExistence type="predicted"/>
<dbReference type="Proteomes" id="UP001412239">
    <property type="component" value="Unassembled WGS sequence"/>
</dbReference>
<accession>A0A292Q073</accession>